<dbReference type="GO" id="GO:0006355">
    <property type="term" value="P:regulation of DNA-templated transcription"/>
    <property type="evidence" value="ECO:0007669"/>
    <property type="project" value="InterPro"/>
</dbReference>
<dbReference type="Proteomes" id="UP000601223">
    <property type="component" value="Unassembled WGS sequence"/>
</dbReference>
<dbReference type="Gene3D" id="1.25.40.10">
    <property type="entry name" value="Tetratricopeptide repeat domain"/>
    <property type="match status" value="1"/>
</dbReference>
<dbReference type="CDD" id="cd15831">
    <property type="entry name" value="BTAD"/>
    <property type="match status" value="1"/>
</dbReference>
<feature type="domain" description="Bacterial transcriptional activator" evidence="6">
    <location>
        <begin position="124"/>
        <end position="266"/>
    </location>
</feature>
<keyword evidence="2" id="KW-0805">Transcription regulation</keyword>
<evidence type="ECO:0000256" key="2">
    <source>
        <dbReference type="ARBA" id="ARBA00023015"/>
    </source>
</evidence>
<comment type="similarity">
    <text evidence="1">Belongs to the AfsR/DnrI/RedD regulatory family.</text>
</comment>
<dbReference type="InterPro" id="IPR021005">
    <property type="entry name" value="Znf_CGNR"/>
</dbReference>
<accession>A0A8J3JRP3</accession>
<protein>
    <recommendedName>
        <fullName evidence="9">SARP family transcriptional regulator</fullName>
    </recommendedName>
</protein>
<proteinExistence type="inferred from homology"/>
<dbReference type="InterPro" id="IPR051677">
    <property type="entry name" value="AfsR-DnrI-RedD_regulator"/>
</dbReference>
<dbReference type="Pfam" id="PF11706">
    <property type="entry name" value="zf-CGNR"/>
    <property type="match status" value="1"/>
</dbReference>
<evidence type="ECO:0000256" key="1">
    <source>
        <dbReference type="ARBA" id="ARBA00005820"/>
    </source>
</evidence>
<dbReference type="SMART" id="SM01043">
    <property type="entry name" value="BTAD"/>
    <property type="match status" value="1"/>
</dbReference>
<dbReference type="GO" id="GO:0000160">
    <property type="term" value="P:phosphorelay signal transduction system"/>
    <property type="evidence" value="ECO:0007669"/>
    <property type="project" value="InterPro"/>
</dbReference>
<evidence type="ECO:0000259" key="5">
    <source>
        <dbReference type="SMART" id="SM00862"/>
    </source>
</evidence>
<dbReference type="SUPFAM" id="SSF160904">
    <property type="entry name" value="Jann2411-like"/>
    <property type="match status" value="1"/>
</dbReference>
<dbReference type="EMBL" id="BONF01000017">
    <property type="protein sequence ID" value="GIF81984.1"/>
    <property type="molecule type" value="Genomic_DNA"/>
</dbReference>
<dbReference type="AlphaFoldDB" id="A0A8J3JRP3"/>
<evidence type="ECO:0008006" key="9">
    <source>
        <dbReference type="Google" id="ProtNLM"/>
    </source>
</evidence>
<dbReference type="PANTHER" id="PTHR35807:SF1">
    <property type="entry name" value="TRANSCRIPTIONAL REGULATOR REDD"/>
    <property type="match status" value="1"/>
</dbReference>
<dbReference type="Gene3D" id="1.10.3300.10">
    <property type="entry name" value="Jann2411-like domain"/>
    <property type="match status" value="1"/>
</dbReference>
<dbReference type="Pfam" id="PF03704">
    <property type="entry name" value="BTAD"/>
    <property type="match status" value="1"/>
</dbReference>
<dbReference type="GO" id="GO:0003677">
    <property type="term" value="F:DNA binding"/>
    <property type="evidence" value="ECO:0007669"/>
    <property type="project" value="UniProtKB-KW"/>
</dbReference>
<dbReference type="InterPro" id="IPR011990">
    <property type="entry name" value="TPR-like_helical_dom_sf"/>
</dbReference>
<gene>
    <name evidence="7" type="ORF">Cba03nite_33330</name>
</gene>
<keyword evidence="8" id="KW-1185">Reference proteome</keyword>
<reference evidence="7 8" key="1">
    <citation type="submission" date="2021-01" db="EMBL/GenBank/DDBJ databases">
        <title>Whole genome shotgun sequence of Catellatospora bangladeshensis NBRC 107357.</title>
        <authorList>
            <person name="Komaki H."/>
            <person name="Tamura T."/>
        </authorList>
    </citation>
    <scope>NUCLEOTIDE SEQUENCE [LARGE SCALE GENOMIC DNA]</scope>
    <source>
        <strain evidence="7 8">NBRC 107357</strain>
    </source>
</reference>
<evidence type="ECO:0000256" key="3">
    <source>
        <dbReference type="ARBA" id="ARBA00023125"/>
    </source>
</evidence>
<feature type="domain" description="OmpR/PhoB-type" evidence="5">
    <location>
        <begin position="42"/>
        <end position="117"/>
    </location>
</feature>
<dbReference type="InterPro" id="IPR001867">
    <property type="entry name" value="OmpR/PhoB-type_DNA-bd"/>
</dbReference>
<keyword evidence="3" id="KW-0238">DNA-binding</keyword>
<name>A0A8J3JRP3_9ACTN</name>
<sequence>MIITTAAHRVLTVLAANLSGCLTRGLGMEFRLLGPFEAAAGGTAVELGIRRQERLLLAILLCEVGRLVPTGRVIELLWGDRPPASARSAVHTYIGRVRAALAAYGVRISTSNDGYLVSPEGLTVDMHEFAALVRRATESAEPDARVELLDQALGLWRGPLLADLAPDGLRELLGAQLDETRLLALEMRAEAWLLLGKHEQVIVEVPDPAAAHPTRERLVGALMTALYRDGRQADALLLYDRTRRALAEDLGVDPGEQLAELYRRILQRDPRLDPPRRMVYEVRLREESLPWSVGGHPALDFCNTFAGWRQEPPLPGSEWLRRYRTLAVWTGFAGLADEAAVSRLCVLAERCPDEAAAVLDQARRLRTNLYSCLTETPDRVTFEQVAVLAQEAARWQLLLPAHGDGARWRTDLGAGLRLPLLAAAWTAAGLLTDPRRLAVCTCPNPSCGWLFLDETGQRRFCSLATCSGSQAPDELRGAEPAAFGRR</sequence>
<keyword evidence="4" id="KW-0804">Transcription</keyword>
<dbReference type="InterPro" id="IPR005158">
    <property type="entry name" value="BTAD"/>
</dbReference>
<comment type="caution">
    <text evidence="7">The sequence shown here is derived from an EMBL/GenBank/DDBJ whole genome shotgun (WGS) entry which is preliminary data.</text>
</comment>
<organism evidence="7 8">
    <name type="scientific">Catellatospora bangladeshensis</name>
    <dbReference type="NCBI Taxonomy" id="310355"/>
    <lineage>
        <taxon>Bacteria</taxon>
        <taxon>Bacillati</taxon>
        <taxon>Actinomycetota</taxon>
        <taxon>Actinomycetes</taxon>
        <taxon>Micromonosporales</taxon>
        <taxon>Micromonosporaceae</taxon>
        <taxon>Catellatospora</taxon>
    </lineage>
</organism>
<evidence type="ECO:0000313" key="7">
    <source>
        <dbReference type="EMBL" id="GIF81984.1"/>
    </source>
</evidence>
<dbReference type="SUPFAM" id="SSF48452">
    <property type="entry name" value="TPR-like"/>
    <property type="match status" value="1"/>
</dbReference>
<dbReference type="InterPro" id="IPR036388">
    <property type="entry name" value="WH-like_DNA-bd_sf"/>
</dbReference>
<dbReference type="SUPFAM" id="SSF46894">
    <property type="entry name" value="C-terminal effector domain of the bipartite response regulators"/>
    <property type="match status" value="1"/>
</dbReference>
<dbReference type="Gene3D" id="1.10.10.10">
    <property type="entry name" value="Winged helix-like DNA-binding domain superfamily/Winged helix DNA-binding domain"/>
    <property type="match status" value="1"/>
</dbReference>
<evidence type="ECO:0000256" key="4">
    <source>
        <dbReference type="ARBA" id="ARBA00023163"/>
    </source>
</evidence>
<dbReference type="PANTHER" id="PTHR35807">
    <property type="entry name" value="TRANSCRIPTIONAL REGULATOR REDD-RELATED"/>
    <property type="match status" value="1"/>
</dbReference>
<dbReference type="InterPro" id="IPR023286">
    <property type="entry name" value="ABATE_dom_sf"/>
</dbReference>
<evidence type="ECO:0000259" key="6">
    <source>
        <dbReference type="SMART" id="SM01043"/>
    </source>
</evidence>
<dbReference type="InterPro" id="IPR016032">
    <property type="entry name" value="Sig_transdc_resp-reg_C-effctor"/>
</dbReference>
<evidence type="ECO:0000313" key="8">
    <source>
        <dbReference type="Proteomes" id="UP000601223"/>
    </source>
</evidence>
<dbReference type="SMART" id="SM00862">
    <property type="entry name" value="Trans_reg_C"/>
    <property type="match status" value="1"/>
</dbReference>